<feature type="transmembrane region" description="Helical" evidence="2">
    <location>
        <begin position="318"/>
        <end position="338"/>
    </location>
</feature>
<keyword evidence="2" id="KW-0812">Transmembrane</keyword>
<accession>A0A1G9U563</accession>
<feature type="compositionally biased region" description="Pro residues" evidence="1">
    <location>
        <begin position="358"/>
        <end position="380"/>
    </location>
</feature>
<organism evidence="3 4">
    <name type="scientific">Geodermatophilus siccatus</name>
    <dbReference type="NCBI Taxonomy" id="1137991"/>
    <lineage>
        <taxon>Bacteria</taxon>
        <taxon>Bacillati</taxon>
        <taxon>Actinomycetota</taxon>
        <taxon>Actinomycetes</taxon>
        <taxon>Geodermatophilales</taxon>
        <taxon>Geodermatophilaceae</taxon>
        <taxon>Geodermatophilus</taxon>
    </lineage>
</organism>
<gene>
    <name evidence="3" type="ORF">SAMN05660642_02783</name>
</gene>
<evidence type="ECO:0000313" key="3">
    <source>
        <dbReference type="EMBL" id="SDM55051.1"/>
    </source>
</evidence>
<reference evidence="4" key="1">
    <citation type="submission" date="2016-10" db="EMBL/GenBank/DDBJ databases">
        <authorList>
            <person name="Varghese N."/>
            <person name="Submissions S."/>
        </authorList>
    </citation>
    <scope>NUCLEOTIDE SEQUENCE [LARGE SCALE GENOMIC DNA]</scope>
    <source>
        <strain evidence="4">DSM 45419</strain>
    </source>
</reference>
<keyword evidence="2" id="KW-0472">Membrane</keyword>
<feature type="transmembrane region" description="Helical" evidence="2">
    <location>
        <begin position="210"/>
        <end position="228"/>
    </location>
</feature>
<feature type="transmembrane region" description="Helical" evidence="2">
    <location>
        <begin position="178"/>
        <end position="198"/>
    </location>
</feature>
<feature type="transmembrane region" description="Helical" evidence="2">
    <location>
        <begin position="234"/>
        <end position="257"/>
    </location>
</feature>
<proteinExistence type="predicted"/>
<feature type="transmembrane region" description="Helical" evidence="2">
    <location>
        <begin position="121"/>
        <end position="140"/>
    </location>
</feature>
<feature type="compositionally biased region" description="Low complexity" evidence="1">
    <location>
        <begin position="392"/>
        <end position="404"/>
    </location>
</feature>
<feature type="region of interest" description="Disordered" evidence="1">
    <location>
        <begin position="352"/>
        <end position="419"/>
    </location>
</feature>
<name>A0A1G9U563_9ACTN</name>
<evidence type="ECO:0000256" key="2">
    <source>
        <dbReference type="SAM" id="Phobius"/>
    </source>
</evidence>
<dbReference type="AlphaFoldDB" id="A0A1G9U563"/>
<feature type="transmembrane region" description="Helical" evidence="2">
    <location>
        <begin position="152"/>
        <end position="172"/>
    </location>
</feature>
<dbReference type="STRING" id="1137991.SAMN05660642_02783"/>
<evidence type="ECO:0008006" key="5">
    <source>
        <dbReference type="Google" id="ProtNLM"/>
    </source>
</evidence>
<keyword evidence="4" id="KW-1185">Reference proteome</keyword>
<feature type="transmembrane region" description="Helical" evidence="2">
    <location>
        <begin position="33"/>
        <end position="53"/>
    </location>
</feature>
<dbReference type="RefSeq" id="WP_091219124.1">
    <property type="nucleotide sequence ID" value="NZ_FNHE01000006.1"/>
</dbReference>
<sequence>MRRRESTYVKLLVFVALGWVLTAETFPRPWLSVAFPALGVLFAAGGAAAAARLDAVGSTRAHLRCAGPALLVPFWAFAATAVTVMVVEGWRWDPDAGSEPLTWSTGWRWLLPLVDPPVPTGGSGLVGALGFVQVALWLVLLTPPLLWLSRRWLLRLMTLPLLTVVLVAIGIANPVGHTADVVLGLCAYTGCWLLGFAHHDGRLRRVPGDVALLGGGLCVAAGIGLALWQQDLHGTYALVANPLATTLFSLGGVLVLLRLDPWLRWLERARGLRPVLSLFHGRTLTALLWVDVVIVLTPPALALTPLARFHTATTQGALLQYAASWVLLLAAVVLLGWLEDLGAGRRPRLVPRRRTAPAPAPVPVPQPRPAPVAEPRPAPVPDGWARSGRRGAGAATAESAAEGTRPPRHRGAGRRCRSG</sequence>
<evidence type="ECO:0000313" key="4">
    <source>
        <dbReference type="Proteomes" id="UP000198680"/>
    </source>
</evidence>
<dbReference type="EMBL" id="FNHE01000006">
    <property type="protein sequence ID" value="SDM55051.1"/>
    <property type="molecule type" value="Genomic_DNA"/>
</dbReference>
<feature type="transmembrane region" description="Helical" evidence="2">
    <location>
        <begin position="278"/>
        <end position="298"/>
    </location>
</feature>
<dbReference type="OrthoDB" id="5171428at2"/>
<feature type="transmembrane region" description="Helical" evidence="2">
    <location>
        <begin position="65"/>
        <end position="87"/>
    </location>
</feature>
<dbReference type="Proteomes" id="UP000198680">
    <property type="component" value="Unassembled WGS sequence"/>
</dbReference>
<feature type="compositionally biased region" description="Basic residues" evidence="1">
    <location>
        <begin position="406"/>
        <end position="419"/>
    </location>
</feature>
<protein>
    <recommendedName>
        <fullName evidence="5">Acyltransferase family protein</fullName>
    </recommendedName>
</protein>
<evidence type="ECO:0000256" key="1">
    <source>
        <dbReference type="SAM" id="MobiDB-lite"/>
    </source>
</evidence>
<keyword evidence="2" id="KW-1133">Transmembrane helix</keyword>